<protein>
    <submittedName>
        <fullName evidence="3">Uncharacterized protein</fullName>
    </submittedName>
</protein>
<dbReference type="GO" id="GO:0016020">
    <property type="term" value="C:membrane"/>
    <property type="evidence" value="ECO:0007669"/>
    <property type="project" value="TreeGrafter"/>
</dbReference>
<dbReference type="AlphaFoldDB" id="A0A914HBQ2"/>
<keyword evidence="1" id="KW-0812">Transmembrane</keyword>
<feature type="transmembrane region" description="Helical" evidence="1">
    <location>
        <begin position="33"/>
        <end position="58"/>
    </location>
</feature>
<dbReference type="PANTHER" id="PTHR21824">
    <property type="entry name" value="TRANSMEMBRANE PROTEIN 177"/>
    <property type="match status" value="1"/>
</dbReference>
<evidence type="ECO:0000256" key="1">
    <source>
        <dbReference type="SAM" id="Phobius"/>
    </source>
</evidence>
<dbReference type="InterPro" id="IPR026620">
    <property type="entry name" value="TMEM177"/>
</dbReference>
<dbReference type="WBParaSite" id="Gr19_v10_g15877.t1">
    <property type="protein sequence ID" value="Gr19_v10_g15877.t1"/>
    <property type="gene ID" value="Gr19_v10_g15877"/>
</dbReference>
<organism evidence="2 3">
    <name type="scientific">Globodera rostochiensis</name>
    <name type="common">Golden nematode worm</name>
    <name type="synonym">Heterodera rostochiensis</name>
    <dbReference type="NCBI Taxonomy" id="31243"/>
    <lineage>
        <taxon>Eukaryota</taxon>
        <taxon>Metazoa</taxon>
        <taxon>Ecdysozoa</taxon>
        <taxon>Nematoda</taxon>
        <taxon>Chromadorea</taxon>
        <taxon>Rhabditida</taxon>
        <taxon>Tylenchina</taxon>
        <taxon>Tylenchomorpha</taxon>
        <taxon>Tylenchoidea</taxon>
        <taxon>Heteroderidae</taxon>
        <taxon>Heteroderinae</taxon>
        <taxon>Globodera</taxon>
    </lineage>
</organism>
<feature type="transmembrane region" description="Helical" evidence="1">
    <location>
        <begin position="205"/>
        <end position="225"/>
    </location>
</feature>
<evidence type="ECO:0000313" key="3">
    <source>
        <dbReference type="WBParaSite" id="Gr19_v10_g15877.t1"/>
    </source>
</evidence>
<evidence type="ECO:0000313" key="2">
    <source>
        <dbReference type="Proteomes" id="UP000887572"/>
    </source>
</evidence>
<dbReference type="Proteomes" id="UP000887572">
    <property type="component" value="Unplaced"/>
</dbReference>
<accession>A0A914HBQ2</accession>
<name>A0A914HBQ2_GLORO</name>
<proteinExistence type="predicted"/>
<keyword evidence="1" id="KW-1133">Transmembrane helix</keyword>
<dbReference type="PANTHER" id="PTHR21824:SF4">
    <property type="entry name" value="TRANSMEMBRANE PROTEIN 177"/>
    <property type="match status" value="1"/>
</dbReference>
<feature type="transmembrane region" description="Helical" evidence="1">
    <location>
        <begin position="231"/>
        <end position="248"/>
    </location>
</feature>
<reference evidence="3" key="1">
    <citation type="submission" date="2022-11" db="UniProtKB">
        <authorList>
            <consortium name="WormBaseParasite"/>
        </authorList>
    </citation>
    <scope>IDENTIFICATION</scope>
</reference>
<keyword evidence="2" id="KW-1185">Reference proteome</keyword>
<keyword evidence="1" id="KW-0472">Membrane</keyword>
<sequence length="346" mass="39701">MSWKLVADQDFYTKFWAFKERADKFLLTKNGSYLRFVLLSATVVAYPVINLFSTGPLLSTFFKWRVKLDSELPDHLKKTINEQTFLWLDRTGKTPNEAFFTFTRQRDASRSLDSITNGTLSFSTGAQIALPFYVKFKTEDEVFAYAKEHFEPLNVLGKVACIIWESDVGKQLLSTFLLSEEALAFLVARDLCTVKESYLLTQEGLTWFCHTLCYMCSFYVLHMFVFKGSSLSFALCYPILFALAVITSKQWTDLAIYLNERKANMEAAKLSQRHTKGGREFYTKFLLRNRILRELVEGGDKLFSEVGGYQKAIADYVARYDDIGTVRSENEQLTLCIEGDDMPGEL</sequence>